<evidence type="ECO:0000256" key="7">
    <source>
        <dbReference type="ARBA" id="ARBA00023163"/>
    </source>
</evidence>
<evidence type="ECO:0000256" key="8">
    <source>
        <dbReference type="ARBA" id="ARBA00023242"/>
    </source>
</evidence>
<keyword evidence="7" id="KW-0804">Transcription</keyword>
<evidence type="ECO:0000313" key="12">
    <source>
        <dbReference type="EMBL" id="RXH79909.1"/>
    </source>
</evidence>
<dbReference type="PROSITE" id="PS51141">
    <property type="entry name" value="ZF_SBP"/>
    <property type="match status" value="1"/>
</dbReference>
<keyword evidence="8" id="KW-0539">Nucleus</keyword>
<dbReference type="InterPro" id="IPR036893">
    <property type="entry name" value="SBP_sf"/>
</dbReference>
<feature type="region of interest" description="Disordered" evidence="10">
    <location>
        <begin position="416"/>
        <end position="440"/>
    </location>
</feature>
<evidence type="ECO:0000256" key="10">
    <source>
        <dbReference type="SAM" id="MobiDB-lite"/>
    </source>
</evidence>
<dbReference type="Pfam" id="PF03110">
    <property type="entry name" value="SBP"/>
    <property type="match status" value="1"/>
</dbReference>
<evidence type="ECO:0000313" key="13">
    <source>
        <dbReference type="Proteomes" id="UP000290289"/>
    </source>
</evidence>
<accession>A0A498IAE7</accession>
<feature type="region of interest" description="Disordered" evidence="10">
    <location>
        <begin position="51"/>
        <end position="91"/>
    </location>
</feature>
<keyword evidence="4" id="KW-0862">Zinc</keyword>
<evidence type="ECO:0000256" key="9">
    <source>
        <dbReference type="PROSITE-ProRule" id="PRU00470"/>
    </source>
</evidence>
<evidence type="ECO:0000256" key="3">
    <source>
        <dbReference type="ARBA" id="ARBA00022771"/>
    </source>
</evidence>
<feature type="compositionally biased region" description="Low complexity" evidence="10">
    <location>
        <begin position="66"/>
        <end position="88"/>
    </location>
</feature>
<dbReference type="Gene3D" id="4.10.1100.10">
    <property type="entry name" value="Transcription factor, SBP-box domain"/>
    <property type="match status" value="1"/>
</dbReference>
<dbReference type="AlphaFoldDB" id="A0A498IAE7"/>
<name>A0A498IAE7_MALDO</name>
<evidence type="ECO:0000256" key="1">
    <source>
        <dbReference type="ARBA" id="ARBA00004123"/>
    </source>
</evidence>
<keyword evidence="6" id="KW-0238">DNA-binding</keyword>
<keyword evidence="3 9" id="KW-0863">Zinc-finger</keyword>
<evidence type="ECO:0000256" key="2">
    <source>
        <dbReference type="ARBA" id="ARBA00022723"/>
    </source>
</evidence>
<protein>
    <recommendedName>
        <fullName evidence="11">SBP-type domain-containing protein</fullName>
    </recommendedName>
</protein>
<keyword evidence="2" id="KW-0479">Metal-binding</keyword>
<evidence type="ECO:0000256" key="4">
    <source>
        <dbReference type="ARBA" id="ARBA00022833"/>
    </source>
</evidence>
<dbReference type="GO" id="GO:0008270">
    <property type="term" value="F:zinc ion binding"/>
    <property type="evidence" value="ECO:0007669"/>
    <property type="project" value="UniProtKB-KW"/>
</dbReference>
<keyword evidence="13" id="KW-1185">Reference proteome</keyword>
<evidence type="ECO:0000256" key="5">
    <source>
        <dbReference type="ARBA" id="ARBA00023015"/>
    </source>
</evidence>
<dbReference type="GO" id="GO:0005634">
    <property type="term" value="C:nucleus"/>
    <property type="evidence" value="ECO:0007669"/>
    <property type="project" value="UniProtKB-SubCell"/>
</dbReference>
<reference evidence="12 13" key="1">
    <citation type="submission" date="2018-10" db="EMBL/GenBank/DDBJ databases">
        <title>A high-quality apple genome assembly.</title>
        <authorList>
            <person name="Hu J."/>
        </authorList>
    </citation>
    <scope>NUCLEOTIDE SEQUENCE [LARGE SCALE GENOMIC DNA]</scope>
    <source>
        <strain evidence="13">cv. HFTH1</strain>
        <tissue evidence="12">Young leaf</tissue>
    </source>
</reference>
<sequence length="478" mass="52810">MNSVLMMEWNEKPPSPWDLENLFMYGAKVTENPKRVQPADWGIERERGMNSESFYSTGGDGGSGVSGSDFGDGSSKCSKSASVNSSVGESKKSNFNFESFEGFPKDFIDKKDSAEAEALGSSPTHEVSAGSGEPLLSLKLGKRMYFEDVCAGNNHETSSPSVISTSISTRTKRFKSPAQSAFASHCQVEGCNLDLSSVKDYHRKHRICANHSKSPKVVVDGVERRFCQQCSRFHGLSEFDENKRSCRRRLSDHNARRRKPQTQVVRHPARLSSSLFITDDRQQMSLAFDRGPYVYTKHASHLAWDGSCNLKFTQTKDYFPNPAKAGGTARQLNFASNETPGLITRLYQDSSRLSPSKSTAAEVLSGGAEESMISFNLDATQDIHRALSLLSTSPWVSGGSKPVPLDTSQSYHNNSPQQGMHAMTQGVPVSSGDWQSQHPSLDTQAHVSHSHSNVSNHFQDLHQFKALYEFGYHPNQFS</sequence>
<keyword evidence="5" id="KW-0805">Transcription regulation</keyword>
<dbReference type="FunFam" id="4.10.1100.10:FF:000001">
    <property type="entry name" value="Squamosa promoter-binding-like protein 14"/>
    <property type="match status" value="1"/>
</dbReference>
<dbReference type="InterPro" id="IPR044817">
    <property type="entry name" value="SBP-like"/>
</dbReference>
<dbReference type="InterPro" id="IPR004333">
    <property type="entry name" value="SBP_dom"/>
</dbReference>
<proteinExistence type="predicted"/>
<comment type="subcellular location">
    <subcellularLocation>
        <location evidence="1">Nucleus</location>
    </subcellularLocation>
</comment>
<dbReference type="GO" id="GO:0003677">
    <property type="term" value="F:DNA binding"/>
    <property type="evidence" value="ECO:0007669"/>
    <property type="project" value="UniProtKB-KW"/>
</dbReference>
<dbReference type="SUPFAM" id="SSF103612">
    <property type="entry name" value="SBT domain"/>
    <property type="match status" value="1"/>
</dbReference>
<feature type="domain" description="SBP-type" evidence="11">
    <location>
        <begin position="183"/>
        <end position="260"/>
    </location>
</feature>
<dbReference type="PANTHER" id="PTHR31251:SF74">
    <property type="entry name" value="SQUAMOSA PROMOTER-BINDING-LIKE PROTEIN 2"/>
    <property type="match status" value="1"/>
</dbReference>
<gene>
    <name evidence="12" type="ORF">DVH24_041056</name>
</gene>
<dbReference type="PANTHER" id="PTHR31251">
    <property type="entry name" value="SQUAMOSA PROMOTER-BINDING-LIKE PROTEIN 4"/>
    <property type="match status" value="1"/>
</dbReference>
<dbReference type="Proteomes" id="UP000290289">
    <property type="component" value="Chromosome 13"/>
</dbReference>
<dbReference type="EMBL" id="RDQH01000339">
    <property type="protein sequence ID" value="RXH79909.1"/>
    <property type="molecule type" value="Genomic_DNA"/>
</dbReference>
<evidence type="ECO:0000259" key="11">
    <source>
        <dbReference type="PROSITE" id="PS51141"/>
    </source>
</evidence>
<comment type="caution">
    <text evidence="12">The sequence shown here is derived from an EMBL/GenBank/DDBJ whole genome shotgun (WGS) entry which is preliminary data.</text>
</comment>
<dbReference type="STRING" id="3750.A0A498IAE7"/>
<organism evidence="12 13">
    <name type="scientific">Malus domestica</name>
    <name type="common">Apple</name>
    <name type="synonym">Pyrus malus</name>
    <dbReference type="NCBI Taxonomy" id="3750"/>
    <lineage>
        <taxon>Eukaryota</taxon>
        <taxon>Viridiplantae</taxon>
        <taxon>Streptophyta</taxon>
        <taxon>Embryophyta</taxon>
        <taxon>Tracheophyta</taxon>
        <taxon>Spermatophyta</taxon>
        <taxon>Magnoliopsida</taxon>
        <taxon>eudicotyledons</taxon>
        <taxon>Gunneridae</taxon>
        <taxon>Pentapetalae</taxon>
        <taxon>rosids</taxon>
        <taxon>fabids</taxon>
        <taxon>Rosales</taxon>
        <taxon>Rosaceae</taxon>
        <taxon>Amygdaloideae</taxon>
        <taxon>Maleae</taxon>
        <taxon>Malus</taxon>
    </lineage>
</organism>
<evidence type="ECO:0000256" key="6">
    <source>
        <dbReference type="ARBA" id="ARBA00023125"/>
    </source>
</evidence>